<sequence length="108" mass="11091">MFQALARLFGIDPPRGLGRLLGASASGSTSAITTGALLWIALYAGWHAGVVEGEAAIWLSAGAVVAALHALGLDRRNSGRQAETRGPTPARPGYSRGAAPQPSREASR</sequence>
<accession>A0ABD6B3E9</accession>
<feature type="transmembrane region" description="Helical" evidence="2">
    <location>
        <begin position="20"/>
        <end position="43"/>
    </location>
</feature>
<dbReference type="AlphaFoldDB" id="A0ABD6B3E9"/>
<evidence type="ECO:0000313" key="4">
    <source>
        <dbReference type="Proteomes" id="UP001597111"/>
    </source>
</evidence>
<dbReference type="RefSeq" id="WP_379818043.1">
    <property type="nucleotide sequence ID" value="NZ_JBHUDH010000025.1"/>
</dbReference>
<keyword evidence="2" id="KW-0472">Membrane</keyword>
<protein>
    <submittedName>
        <fullName evidence="3">Uncharacterized protein</fullName>
    </submittedName>
</protein>
<dbReference type="EMBL" id="JBHUDH010000025">
    <property type="protein sequence ID" value="MFD1525289.1"/>
    <property type="molecule type" value="Genomic_DNA"/>
</dbReference>
<keyword evidence="2" id="KW-0812">Transmembrane</keyword>
<comment type="caution">
    <text evidence="3">The sequence shown here is derived from an EMBL/GenBank/DDBJ whole genome shotgun (WGS) entry which is preliminary data.</text>
</comment>
<reference evidence="3 4" key="1">
    <citation type="journal article" date="2019" name="Int. J. Syst. Evol. Microbiol.">
        <title>The Global Catalogue of Microorganisms (GCM) 10K type strain sequencing project: providing services to taxonomists for standard genome sequencing and annotation.</title>
        <authorList>
            <consortium name="The Broad Institute Genomics Platform"/>
            <consortium name="The Broad Institute Genome Sequencing Center for Infectious Disease"/>
            <person name="Wu L."/>
            <person name="Ma J."/>
        </authorList>
    </citation>
    <scope>NUCLEOTIDE SEQUENCE [LARGE SCALE GENOMIC DNA]</scope>
    <source>
        <strain evidence="3 4">CGMCC 1.12285</strain>
    </source>
</reference>
<keyword evidence="4" id="KW-1185">Reference proteome</keyword>
<evidence type="ECO:0000256" key="2">
    <source>
        <dbReference type="SAM" id="Phobius"/>
    </source>
</evidence>
<feature type="region of interest" description="Disordered" evidence="1">
    <location>
        <begin position="76"/>
        <end position="108"/>
    </location>
</feature>
<proteinExistence type="predicted"/>
<gene>
    <name evidence="3" type="ORF">ACFR9S_03090</name>
</gene>
<evidence type="ECO:0000256" key="1">
    <source>
        <dbReference type="SAM" id="MobiDB-lite"/>
    </source>
</evidence>
<keyword evidence="2" id="KW-1133">Transmembrane helix</keyword>
<evidence type="ECO:0000313" key="3">
    <source>
        <dbReference type="EMBL" id="MFD1525289.1"/>
    </source>
</evidence>
<feature type="transmembrane region" description="Helical" evidence="2">
    <location>
        <begin position="55"/>
        <end position="73"/>
    </location>
</feature>
<name>A0ABD6B3E9_9EURY</name>
<organism evidence="3 4">
    <name type="scientific">Halolamina salina</name>
    <dbReference type="NCBI Taxonomy" id="1220023"/>
    <lineage>
        <taxon>Archaea</taxon>
        <taxon>Methanobacteriati</taxon>
        <taxon>Methanobacteriota</taxon>
        <taxon>Stenosarchaea group</taxon>
        <taxon>Halobacteria</taxon>
        <taxon>Halobacteriales</taxon>
        <taxon>Haloferacaceae</taxon>
    </lineage>
</organism>
<dbReference type="Proteomes" id="UP001597111">
    <property type="component" value="Unassembled WGS sequence"/>
</dbReference>